<feature type="compositionally biased region" description="Polar residues" evidence="1">
    <location>
        <begin position="138"/>
        <end position="151"/>
    </location>
</feature>
<name>A0A482WNP7_LAOST</name>
<evidence type="ECO:0000256" key="1">
    <source>
        <dbReference type="SAM" id="MobiDB-lite"/>
    </source>
</evidence>
<dbReference type="Proteomes" id="UP000291343">
    <property type="component" value="Unassembled WGS sequence"/>
</dbReference>
<dbReference type="EMBL" id="QKKF02030383">
    <property type="protein sequence ID" value="RZF34801.1"/>
    <property type="molecule type" value="Genomic_DNA"/>
</dbReference>
<accession>A0A482WNP7</accession>
<protein>
    <submittedName>
        <fullName evidence="2">Uncharacterized protein</fullName>
    </submittedName>
</protein>
<dbReference type="OrthoDB" id="2125770at2759"/>
<dbReference type="InParanoid" id="A0A482WNP7"/>
<feature type="compositionally biased region" description="Polar residues" evidence="1">
    <location>
        <begin position="243"/>
        <end position="269"/>
    </location>
</feature>
<feature type="region of interest" description="Disordered" evidence="1">
    <location>
        <begin position="138"/>
        <end position="194"/>
    </location>
</feature>
<feature type="compositionally biased region" description="Polar residues" evidence="1">
    <location>
        <begin position="181"/>
        <end position="194"/>
    </location>
</feature>
<dbReference type="AlphaFoldDB" id="A0A482WNP7"/>
<sequence>MGLNILGKGIGRRKCRRLREARSRLHHLQELLSFVEKLRDSGKPVPERILAVLNNVSGFSDEDCMPLMDMSENSFQDLYQEVAAAVASDKQRQPVKPNNTTAKLRARTQQLEEWMKKDDLMSSINTDINSQAGFSYQETPTTATWDGSTRGTMEDHNTRSPDFSSDGETENGASFMPVMNKASSAPTSHKESTSCTNIARDVGIDSASISGVNGASSGPPPQNTWSKQSSAGSGASMPHGIWTPSSSFITQQPNRQENASSSEEISPNPDNRWIAQHILQMQAQLQQVCQNVTDKHHNIPMMSSPGNMWLPPFYTQNGPGFAGSGASMPHGIWTPSSSFITQQPNRQENASSSEEISPNPDNRWIAQHILQVGMKFFQQYGSYNLRFNVRRGLLL</sequence>
<reference evidence="2 3" key="1">
    <citation type="journal article" date="2017" name="Gigascience">
        <title>Genome sequence of the small brown planthopper, Laodelphax striatellus.</title>
        <authorList>
            <person name="Zhu J."/>
            <person name="Jiang F."/>
            <person name="Wang X."/>
            <person name="Yang P."/>
            <person name="Bao Y."/>
            <person name="Zhao W."/>
            <person name="Wang W."/>
            <person name="Lu H."/>
            <person name="Wang Q."/>
            <person name="Cui N."/>
            <person name="Li J."/>
            <person name="Chen X."/>
            <person name="Luo L."/>
            <person name="Yu J."/>
            <person name="Kang L."/>
            <person name="Cui F."/>
        </authorList>
    </citation>
    <scope>NUCLEOTIDE SEQUENCE [LARGE SCALE GENOMIC DNA]</scope>
    <source>
        <strain evidence="2">Lst14</strain>
    </source>
</reference>
<feature type="region of interest" description="Disordered" evidence="1">
    <location>
        <begin position="334"/>
        <end position="360"/>
    </location>
</feature>
<gene>
    <name evidence="2" type="ORF">LSTR_LSTR007853</name>
</gene>
<keyword evidence="3" id="KW-1185">Reference proteome</keyword>
<feature type="compositionally biased region" description="Polar residues" evidence="1">
    <location>
        <begin position="223"/>
        <end position="233"/>
    </location>
</feature>
<evidence type="ECO:0000313" key="2">
    <source>
        <dbReference type="EMBL" id="RZF34801.1"/>
    </source>
</evidence>
<proteinExistence type="predicted"/>
<evidence type="ECO:0000313" key="3">
    <source>
        <dbReference type="Proteomes" id="UP000291343"/>
    </source>
</evidence>
<feature type="region of interest" description="Disordered" evidence="1">
    <location>
        <begin position="209"/>
        <end position="269"/>
    </location>
</feature>
<organism evidence="2 3">
    <name type="scientific">Laodelphax striatellus</name>
    <name type="common">Small brown planthopper</name>
    <name type="synonym">Delphax striatella</name>
    <dbReference type="NCBI Taxonomy" id="195883"/>
    <lineage>
        <taxon>Eukaryota</taxon>
        <taxon>Metazoa</taxon>
        <taxon>Ecdysozoa</taxon>
        <taxon>Arthropoda</taxon>
        <taxon>Hexapoda</taxon>
        <taxon>Insecta</taxon>
        <taxon>Pterygota</taxon>
        <taxon>Neoptera</taxon>
        <taxon>Paraneoptera</taxon>
        <taxon>Hemiptera</taxon>
        <taxon>Auchenorrhyncha</taxon>
        <taxon>Fulgoroidea</taxon>
        <taxon>Delphacidae</taxon>
        <taxon>Criomorphinae</taxon>
        <taxon>Laodelphax</taxon>
    </lineage>
</organism>
<comment type="caution">
    <text evidence="2">The sequence shown here is derived from an EMBL/GenBank/DDBJ whole genome shotgun (WGS) entry which is preliminary data.</text>
</comment>